<feature type="compositionally biased region" description="Basic and acidic residues" evidence="3">
    <location>
        <begin position="392"/>
        <end position="447"/>
    </location>
</feature>
<dbReference type="GO" id="GO:0005634">
    <property type="term" value="C:nucleus"/>
    <property type="evidence" value="ECO:0007669"/>
    <property type="project" value="TreeGrafter"/>
</dbReference>
<keyword evidence="1 2" id="KW-0694">RNA-binding</keyword>
<evidence type="ECO:0000259" key="4">
    <source>
        <dbReference type="PROSITE" id="PS50102"/>
    </source>
</evidence>
<reference evidence="6" key="1">
    <citation type="journal article" date="2020" name="Stud. Mycol.">
        <title>101 Dothideomycetes genomes: a test case for predicting lifestyles and emergence of pathogens.</title>
        <authorList>
            <person name="Haridas S."/>
            <person name="Albert R."/>
            <person name="Binder M."/>
            <person name="Bloem J."/>
            <person name="Labutti K."/>
            <person name="Salamov A."/>
            <person name="Andreopoulos B."/>
            <person name="Baker S."/>
            <person name="Barry K."/>
            <person name="Bills G."/>
            <person name="Bluhm B."/>
            <person name="Cannon C."/>
            <person name="Castanera R."/>
            <person name="Culley D."/>
            <person name="Daum C."/>
            <person name="Ezra D."/>
            <person name="Gonzalez J."/>
            <person name="Henrissat B."/>
            <person name="Kuo A."/>
            <person name="Liang C."/>
            <person name="Lipzen A."/>
            <person name="Lutzoni F."/>
            <person name="Magnuson J."/>
            <person name="Mondo S."/>
            <person name="Nolan M."/>
            <person name="Ohm R."/>
            <person name="Pangilinan J."/>
            <person name="Park H.-J."/>
            <person name="Ramirez L."/>
            <person name="Alfaro M."/>
            <person name="Sun H."/>
            <person name="Tritt A."/>
            <person name="Yoshinaga Y."/>
            <person name="Zwiers L.-H."/>
            <person name="Turgeon B."/>
            <person name="Goodwin S."/>
            <person name="Spatafora J."/>
            <person name="Crous P."/>
            <person name="Grigoriev I."/>
        </authorList>
    </citation>
    <scope>NUCLEOTIDE SEQUENCE</scope>
    <source>
        <strain evidence="6">CBS 107.79</strain>
    </source>
</reference>
<dbReference type="SUPFAM" id="SSF54928">
    <property type="entry name" value="RNA-binding domain, RBD"/>
    <property type="match status" value="1"/>
</dbReference>
<dbReference type="Gene3D" id="3.30.70.330">
    <property type="match status" value="1"/>
</dbReference>
<dbReference type="Pfam" id="PF00076">
    <property type="entry name" value="RRM_1"/>
    <property type="match status" value="1"/>
</dbReference>
<feature type="region of interest" description="Disordered" evidence="3">
    <location>
        <begin position="1"/>
        <end position="119"/>
    </location>
</feature>
<dbReference type="AlphaFoldDB" id="A0A6A5UTG7"/>
<gene>
    <name evidence="6" type="ORF">BU23DRAFT_515231</name>
</gene>
<name>A0A6A5UTG7_9PLEO</name>
<dbReference type="InterPro" id="IPR012677">
    <property type="entry name" value="Nucleotide-bd_a/b_plait_sf"/>
</dbReference>
<feature type="domain" description="RRM" evidence="4">
    <location>
        <begin position="235"/>
        <end position="313"/>
    </location>
</feature>
<dbReference type="Pfam" id="PF05383">
    <property type="entry name" value="La"/>
    <property type="match status" value="1"/>
</dbReference>
<evidence type="ECO:0000256" key="1">
    <source>
        <dbReference type="ARBA" id="ARBA00022884"/>
    </source>
</evidence>
<sequence length="447" mass="50805">MADTNAVAEAPAQNPAEVTKNDESAEVKSVAKTGTVAEAPTTEAPEDSKTGDKEATNGTAEVTKTEESSADKSEKNDRYNDRQNGRKFDHNRGGNRFRGNGRKRNDEFENLPETDDPNEIRQQVEFYFSIANLETDRHLFMELEGPRNAPVSIKHISQFKRMRRFTPYSAIVNALRESEDLVVVDDGEFAGTGKEAVKRKEPLVVPKRDGDAEYPPTLEELFNRIYKKSLNKLENCIYVKGFAAAGEEVGQIPLEQFFRPYGAVMVRKRREEDGTWKGSVFVEFDSEDSAKQFLALEPKPKYNDNELTIMSKKDYSEMKCKEKGITPEWLKSEEERAASGRGRGRGGYRGDRGGRGRGRGGRGRDGRGRGGRFNDRDDRRDRGGRKRSRSRERRDRDGSADNRDWKKRREDFQKGDRDSKKRSRDDNDAAEHDGSPKRSKLEIKEDA</sequence>
<feature type="compositionally biased region" description="Basic residues" evidence="3">
    <location>
        <begin position="382"/>
        <end position="391"/>
    </location>
</feature>
<organism evidence="6 7">
    <name type="scientific">Bimuria novae-zelandiae CBS 107.79</name>
    <dbReference type="NCBI Taxonomy" id="1447943"/>
    <lineage>
        <taxon>Eukaryota</taxon>
        <taxon>Fungi</taxon>
        <taxon>Dikarya</taxon>
        <taxon>Ascomycota</taxon>
        <taxon>Pezizomycotina</taxon>
        <taxon>Dothideomycetes</taxon>
        <taxon>Pleosporomycetidae</taxon>
        <taxon>Pleosporales</taxon>
        <taxon>Massarineae</taxon>
        <taxon>Didymosphaeriaceae</taxon>
        <taxon>Bimuria</taxon>
    </lineage>
</organism>
<feature type="domain" description="HTH La-type RNA-binding" evidence="5">
    <location>
        <begin position="110"/>
        <end position="201"/>
    </location>
</feature>
<feature type="compositionally biased region" description="Basic and acidic residues" evidence="3">
    <location>
        <begin position="362"/>
        <end position="381"/>
    </location>
</feature>
<dbReference type="EMBL" id="ML976724">
    <property type="protein sequence ID" value="KAF1968115.1"/>
    <property type="molecule type" value="Genomic_DNA"/>
</dbReference>
<dbReference type="GO" id="GO:0003729">
    <property type="term" value="F:mRNA binding"/>
    <property type="evidence" value="ECO:0007669"/>
    <property type="project" value="TreeGrafter"/>
</dbReference>
<dbReference type="SMART" id="SM00360">
    <property type="entry name" value="RRM"/>
    <property type="match status" value="1"/>
</dbReference>
<evidence type="ECO:0000256" key="2">
    <source>
        <dbReference type="PROSITE-ProRule" id="PRU00332"/>
    </source>
</evidence>
<evidence type="ECO:0000313" key="7">
    <source>
        <dbReference type="Proteomes" id="UP000800036"/>
    </source>
</evidence>
<dbReference type="InterPro" id="IPR045180">
    <property type="entry name" value="La_dom_prot"/>
</dbReference>
<protein>
    <submittedName>
        <fullName evidence="6">Uncharacterized protein</fullName>
    </submittedName>
</protein>
<evidence type="ECO:0000256" key="3">
    <source>
        <dbReference type="SAM" id="MobiDB-lite"/>
    </source>
</evidence>
<dbReference type="InterPro" id="IPR036388">
    <property type="entry name" value="WH-like_DNA-bd_sf"/>
</dbReference>
<dbReference type="InterPro" id="IPR036390">
    <property type="entry name" value="WH_DNA-bd_sf"/>
</dbReference>
<keyword evidence="7" id="KW-1185">Reference proteome</keyword>
<dbReference type="SUPFAM" id="SSF46785">
    <property type="entry name" value="Winged helix' DNA-binding domain"/>
    <property type="match status" value="1"/>
</dbReference>
<dbReference type="PANTHER" id="PTHR22792">
    <property type="entry name" value="LUPUS LA PROTEIN-RELATED"/>
    <property type="match status" value="1"/>
</dbReference>
<feature type="compositionally biased region" description="Basic and acidic residues" evidence="3">
    <location>
        <begin position="63"/>
        <end position="92"/>
    </location>
</feature>
<feature type="compositionally biased region" description="Acidic residues" evidence="3">
    <location>
        <begin position="108"/>
        <end position="117"/>
    </location>
</feature>
<dbReference type="PROSITE" id="PS50102">
    <property type="entry name" value="RRM"/>
    <property type="match status" value="1"/>
</dbReference>
<dbReference type="CDD" id="cd12291">
    <property type="entry name" value="RRM1_La"/>
    <property type="match status" value="1"/>
</dbReference>
<dbReference type="PANTHER" id="PTHR22792:SF140">
    <property type="entry name" value="ACHILLES, ISOFORM A"/>
    <property type="match status" value="1"/>
</dbReference>
<dbReference type="Proteomes" id="UP000800036">
    <property type="component" value="Unassembled WGS sequence"/>
</dbReference>
<evidence type="ECO:0000259" key="5">
    <source>
        <dbReference type="PROSITE" id="PS50961"/>
    </source>
</evidence>
<accession>A0A6A5UTG7</accession>
<dbReference type="InterPro" id="IPR006630">
    <property type="entry name" value="La_HTH"/>
</dbReference>
<feature type="compositionally biased region" description="Basic and acidic residues" evidence="3">
    <location>
        <begin position="46"/>
        <end position="55"/>
    </location>
</feature>
<dbReference type="InterPro" id="IPR000504">
    <property type="entry name" value="RRM_dom"/>
</dbReference>
<feature type="region of interest" description="Disordered" evidence="3">
    <location>
        <begin position="331"/>
        <end position="447"/>
    </location>
</feature>
<dbReference type="PROSITE" id="PS50961">
    <property type="entry name" value="HTH_LA"/>
    <property type="match status" value="1"/>
</dbReference>
<dbReference type="OrthoDB" id="439993at2759"/>
<dbReference type="Gene3D" id="1.10.10.10">
    <property type="entry name" value="Winged helix-like DNA-binding domain superfamily/Winged helix DNA-binding domain"/>
    <property type="match status" value="1"/>
</dbReference>
<feature type="compositionally biased region" description="Basic residues" evidence="3">
    <location>
        <begin position="93"/>
        <end position="102"/>
    </location>
</feature>
<dbReference type="SMART" id="SM00715">
    <property type="entry name" value="LA"/>
    <property type="match status" value="1"/>
</dbReference>
<dbReference type="InterPro" id="IPR035979">
    <property type="entry name" value="RBD_domain_sf"/>
</dbReference>
<proteinExistence type="predicted"/>
<evidence type="ECO:0000313" key="6">
    <source>
        <dbReference type="EMBL" id="KAF1968115.1"/>
    </source>
</evidence>